<evidence type="ECO:0000256" key="3">
    <source>
        <dbReference type="ARBA" id="ARBA00023163"/>
    </source>
</evidence>
<dbReference type="InterPro" id="IPR037923">
    <property type="entry name" value="HTH-like"/>
</dbReference>
<dbReference type="InterPro" id="IPR014710">
    <property type="entry name" value="RmlC-like_jellyroll"/>
</dbReference>
<evidence type="ECO:0000259" key="4">
    <source>
        <dbReference type="PROSITE" id="PS01124"/>
    </source>
</evidence>
<dbReference type="SUPFAM" id="SSF46689">
    <property type="entry name" value="Homeodomain-like"/>
    <property type="match status" value="2"/>
</dbReference>
<dbReference type="RefSeq" id="WP_251966837.1">
    <property type="nucleotide sequence ID" value="NZ_CP146284.1"/>
</dbReference>
<keyword evidence="2" id="KW-0238">DNA-binding</keyword>
<feature type="domain" description="HTH araC/xylS-type" evidence="4">
    <location>
        <begin position="176"/>
        <end position="274"/>
    </location>
</feature>
<dbReference type="Gene3D" id="1.10.10.60">
    <property type="entry name" value="Homeodomain-like"/>
    <property type="match status" value="1"/>
</dbReference>
<gene>
    <name evidence="5" type="ORF">NEE14_005165</name>
</gene>
<dbReference type="InterPro" id="IPR050204">
    <property type="entry name" value="AraC_XylS_family_regulators"/>
</dbReference>
<dbReference type="SUPFAM" id="SSF51215">
    <property type="entry name" value="Regulatory protein AraC"/>
    <property type="match status" value="1"/>
</dbReference>
<dbReference type="Pfam" id="PF22200">
    <property type="entry name" value="ExsA_N"/>
    <property type="match status" value="1"/>
</dbReference>
<keyword evidence="1" id="KW-0805">Transcription regulation</keyword>
<dbReference type="InterPro" id="IPR009057">
    <property type="entry name" value="Homeodomain-like_sf"/>
</dbReference>
<accession>A0ABZ2IN84</accession>
<protein>
    <submittedName>
        <fullName evidence="5">Helix-turn-helix domain-containing protein</fullName>
    </submittedName>
</protein>
<dbReference type="InterPro" id="IPR054015">
    <property type="entry name" value="ExsA-like_N"/>
</dbReference>
<keyword evidence="3" id="KW-0804">Transcription</keyword>
<keyword evidence="6" id="KW-1185">Reference proteome</keyword>
<dbReference type="SMART" id="SM00342">
    <property type="entry name" value="HTH_ARAC"/>
    <property type="match status" value="1"/>
</dbReference>
<evidence type="ECO:0000256" key="2">
    <source>
        <dbReference type="ARBA" id="ARBA00023125"/>
    </source>
</evidence>
<dbReference type="EMBL" id="CP146284">
    <property type="protein sequence ID" value="WWV67368.1"/>
    <property type="molecule type" value="Genomic_DNA"/>
</dbReference>
<evidence type="ECO:0000256" key="1">
    <source>
        <dbReference type="ARBA" id="ARBA00023015"/>
    </source>
</evidence>
<sequence length="276" mass="32358">MLKESQVYSYWDIVYSCFVPHEILSEYRMPVHVLIYVYSGEMEVDENGHTLKVGEGNYVFLKRDHQVKLLKHAVEDAPYKAISIRFERNFLRNFFGTLNKKALPNDVRRIRESAFLLPQTPALQSLFLSLFPYTDAHVKPKDEIIHLKMQEALYCLLDTDERFYPTLFDFNESWKIDLLPFMEANYTEDMTLDEFATYTGRSLSTFKRDFAKVSDLSPEKWLIKKRLDKAYELLSKGNIRPSDVYAAVGFKNRSHFFSAFKRQFGISPGEISTICF</sequence>
<dbReference type="PANTHER" id="PTHR46796">
    <property type="entry name" value="HTH-TYPE TRANSCRIPTIONAL ACTIVATOR RHAS-RELATED"/>
    <property type="match status" value="1"/>
</dbReference>
<dbReference type="Proteomes" id="UP001320603">
    <property type="component" value="Chromosome"/>
</dbReference>
<name>A0ABZ2IN84_9BACT</name>
<organism evidence="5 6">
    <name type="scientific">Parabacteroides absconsus</name>
    <dbReference type="NCBI Taxonomy" id="2951805"/>
    <lineage>
        <taxon>Bacteria</taxon>
        <taxon>Pseudomonadati</taxon>
        <taxon>Bacteroidota</taxon>
        <taxon>Bacteroidia</taxon>
        <taxon>Bacteroidales</taxon>
        <taxon>Tannerellaceae</taxon>
        <taxon>Parabacteroides</taxon>
    </lineage>
</organism>
<dbReference type="InterPro" id="IPR018060">
    <property type="entry name" value="HTH_AraC"/>
</dbReference>
<reference evidence="5 6" key="1">
    <citation type="submission" date="2024-02" db="EMBL/GenBank/DDBJ databases">
        <title>Whole genome sequencing of Parabacteroides sp. AD58.</title>
        <authorList>
            <person name="Chaplin A.V."/>
            <person name="Pikina A.P."/>
            <person name="Sokolova S.R."/>
            <person name="Korostin D.O."/>
            <person name="Efimov B.A."/>
        </authorList>
    </citation>
    <scope>NUCLEOTIDE SEQUENCE [LARGE SCALE GENOMIC DNA]</scope>
    <source>
        <strain evidence="5 6">AD58</strain>
    </source>
</reference>
<proteinExistence type="predicted"/>
<dbReference type="PANTHER" id="PTHR46796:SF7">
    <property type="entry name" value="ARAC FAMILY TRANSCRIPTIONAL REGULATOR"/>
    <property type="match status" value="1"/>
</dbReference>
<evidence type="ECO:0000313" key="5">
    <source>
        <dbReference type="EMBL" id="WWV67368.1"/>
    </source>
</evidence>
<evidence type="ECO:0000313" key="6">
    <source>
        <dbReference type="Proteomes" id="UP001320603"/>
    </source>
</evidence>
<dbReference type="Gene3D" id="2.60.120.10">
    <property type="entry name" value="Jelly Rolls"/>
    <property type="match status" value="1"/>
</dbReference>
<dbReference type="PROSITE" id="PS01124">
    <property type="entry name" value="HTH_ARAC_FAMILY_2"/>
    <property type="match status" value="1"/>
</dbReference>
<dbReference type="Pfam" id="PF12833">
    <property type="entry name" value="HTH_18"/>
    <property type="match status" value="1"/>
</dbReference>